<protein>
    <submittedName>
        <fullName evidence="1">Uncharacterized protein</fullName>
    </submittedName>
</protein>
<feature type="non-terminal residue" evidence="1">
    <location>
        <position position="1"/>
    </location>
</feature>
<proteinExistence type="predicted"/>
<reference evidence="1" key="1">
    <citation type="journal article" date="2023" name="IScience">
        <title>Live-bearing cockroach genome reveals convergent evolutionary mechanisms linked to viviparity in insects and beyond.</title>
        <authorList>
            <person name="Fouks B."/>
            <person name="Harrison M.C."/>
            <person name="Mikhailova A.A."/>
            <person name="Marchal E."/>
            <person name="English S."/>
            <person name="Carruthers M."/>
            <person name="Jennings E.C."/>
            <person name="Chiamaka E.L."/>
            <person name="Frigard R.A."/>
            <person name="Pippel M."/>
            <person name="Attardo G.M."/>
            <person name="Benoit J.B."/>
            <person name="Bornberg-Bauer E."/>
            <person name="Tobe S.S."/>
        </authorList>
    </citation>
    <scope>NUCLEOTIDE SEQUENCE</scope>
    <source>
        <strain evidence="1">Stay&amp;Tobe</strain>
    </source>
</reference>
<keyword evidence="2" id="KW-1185">Reference proteome</keyword>
<dbReference type="EMBL" id="JASPKZ010004199">
    <property type="protein sequence ID" value="KAJ9590641.1"/>
    <property type="molecule type" value="Genomic_DNA"/>
</dbReference>
<evidence type="ECO:0000313" key="1">
    <source>
        <dbReference type="EMBL" id="KAJ9590641.1"/>
    </source>
</evidence>
<gene>
    <name evidence="1" type="ORF">L9F63_016312</name>
</gene>
<accession>A0AAD8A294</accession>
<reference evidence="1" key="2">
    <citation type="submission" date="2023-05" db="EMBL/GenBank/DDBJ databases">
        <authorList>
            <person name="Fouks B."/>
        </authorList>
    </citation>
    <scope>NUCLEOTIDE SEQUENCE</scope>
    <source>
        <strain evidence="1">Stay&amp;Tobe</strain>
        <tissue evidence="1">Testes</tissue>
    </source>
</reference>
<comment type="caution">
    <text evidence="1">The sequence shown here is derived from an EMBL/GenBank/DDBJ whole genome shotgun (WGS) entry which is preliminary data.</text>
</comment>
<name>A0AAD8A294_DIPPU</name>
<organism evidence="1 2">
    <name type="scientific">Diploptera punctata</name>
    <name type="common">Pacific beetle cockroach</name>
    <dbReference type="NCBI Taxonomy" id="6984"/>
    <lineage>
        <taxon>Eukaryota</taxon>
        <taxon>Metazoa</taxon>
        <taxon>Ecdysozoa</taxon>
        <taxon>Arthropoda</taxon>
        <taxon>Hexapoda</taxon>
        <taxon>Insecta</taxon>
        <taxon>Pterygota</taxon>
        <taxon>Neoptera</taxon>
        <taxon>Polyneoptera</taxon>
        <taxon>Dictyoptera</taxon>
        <taxon>Blattodea</taxon>
        <taxon>Blaberoidea</taxon>
        <taxon>Blaberidae</taxon>
        <taxon>Diplopterinae</taxon>
        <taxon>Diploptera</taxon>
    </lineage>
</organism>
<sequence>FHGRSCYDDLEEDFRTVRPCSRGLKFPDVSPETASGILKNARCVQLIYSYADNKHLLSILKTYKNNYFFSLFLSYVYGFFREKLT</sequence>
<dbReference type="AlphaFoldDB" id="A0AAD8A294"/>
<dbReference type="Proteomes" id="UP001233999">
    <property type="component" value="Unassembled WGS sequence"/>
</dbReference>
<evidence type="ECO:0000313" key="2">
    <source>
        <dbReference type="Proteomes" id="UP001233999"/>
    </source>
</evidence>
<feature type="non-terminal residue" evidence="1">
    <location>
        <position position="85"/>
    </location>
</feature>